<name>A0A1U9JYL0_9BURK</name>
<evidence type="ECO:0000313" key="5">
    <source>
        <dbReference type="Proteomes" id="UP000189369"/>
    </source>
</evidence>
<evidence type="ECO:0000313" key="4">
    <source>
        <dbReference type="EMBL" id="AQS50846.1"/>
    </source>
</evidence>
<gene>
    <name evidence="4" type="ORF">PAEH1_03395</name>
</gene>
<proteinExistence type="predicted"/>
<evidence type="ECO:0000259" key="3">
    <source>
        <dbReference type="Pfam" id="PF22599"/>
    </source>
</evidence>
<feature type="chain" id="PRO_5013318860" description="SecDF P1 head subdomain domain-containing protein" evidence="2">
    <location>
        <begin position="21"/>
        <end position="184"/>
    </location>
</feature>
<feature type="signal peptide" evidence="2">
    <location>
        <begin position="1"/>
        <end position="20"/>
    </location>
</feature>
<feature type="region of interest" description="Disordered" evidence="1">
    <location>
        <begin position="24"/>
        <end position="53"/>
    </location>
</feature>
<dbReference type="STRING" id="643674.PAEH1_03395"/>
<feature type="domain" description="SecDF P1 head subdomain" evidence="3">
    <location>
        <begin position="83"/>
        <end position="161"/>
    </location>
</feature>
<dbReference type="Proteomes" id="UP000189369">
    <property type="component" value="Chromosome"/>
</dbReference>
<dbReference type="Pfam" id="PF22599">
    <property type="entry name" value="SecDF_P1_head"/>
    <property type="match status" value="1"/>
</dbReference>
<dbReference type="EMBL" id="CP019697">
    <property type="protein sequence ID" value="AQS50846.1"/>
    <property type="molecule type" value="Genomic_DNA"/>
</dbReference>
<protein>
    <recommendedName>
        <fullName evidence="3">SecDF P1 head subdomain domain-containing protein</fullName>
    </recommendedName>
</protein>
<dbReference type="KEGG" id="phn:PAEH1_03395"/>
<dbReference type="InterPro" id="IPR054384">
    <property type="entry name" value="SecDF_P1_head"/>
</dbReference>
<evidence type="ECO:0000256" key="2">
    <source>
        <dbReference type="SAM" id="SignalP"/>
    </source>
</evidence>
<dbReference type="OrthoDB" id="8687473at2"/>
<evidence type="ECO:0000256" key="1">
    <source>
        <dbReference type="SAM" id="MobiDB-lite"/>
    </source>
</evidence>
<dbReference type="AlphaFoldDB" id="A0A1U9JYL0"/>
<sequence length="184" mass="19246">MPKLKLISRLLAPMALLALAACQTPPTTPGTSAPADGTAPATTPASPSDATQAPEAQMAAPLLVFLADTQPHADWAEVQIDASNVLYLEPEAFLTRNDLDTVEAGTSETGEGLLALTLNSAAAERLTRLTQQNPNKRLALVVDGTLLAIPGYSEPITEGRLIFMVGSRENAMMAARIIAGEDAQ</sequence>
<reference evidence="4 5" key="1">
    <citation type="submission" date="2017-01" db="EMBL/GenBank/DDBJ databases">
        <title>Complete Genome Sequence of Paenalcaligenes hominis, Isolated from a paraplegic Patient with neurogenic bladder.</title>
        <authorList>
            <person name="Mukhopadhyay R."/>
            <person name="Joaquin J."/>
            <person name="Hogue R."/>
            <person name="Kilaru A."/>
            <person name="Jospin G."/>
            <person name="Mars K."/>
            <person name="Eisen J.A."/>
            <person name="Chaturvedi V."/>
        </authorList>
    </citation>
    <scope>NUCLEOTIDE SEQUENCE [LARGE SCALE GENOMIC DNA]</scope>
    <source>
        <strain evidence="4 5">15S00501</strain>
    </source>
</reference>
<keyword evidence="2" id="KW-0732">Signal</keyword>
<dbReference type="PROSITE" id="PS51257">
    <property type="entry name" value="PROKAR_LIPOPROTEIN"/>
    <property type="match status" value="1"/>
</dbReference>
<organism evidence="4 5">
    <name type="scientific">Paenalcaligenes hominis</name>
    <dbReference type="NCBI Taxonomy" id="643674"/>
    <lineage>
        <taxon>Bacteria</taxon>
        <taxon>Pseudomonadati</taxon>
        <taxon>Pseudomonadota</taxon>
        <taxon>Betaproteobacteria</taxon>
        <taxon>Burkholderiales</taxon>
        <taxon>Alcaligenaceae</taxon>
        <taxon>Paenalcaligenes</taxon>
    </lineage>
</organism>
<dbReference type="Gene3D" id="3.30.1360.200">
    <property type="match status" value="1"/>
</dbReference>
<accession>A0A1U9JYL0</accession>